<dbReference type="EMBL" id="LT934114">
    <property type="protein sequence ID" value="VAH53535.1"/>
    <property type="molecule type" value="Genomic_DNA"/>
</dbReference>
<dbReference type="Proteomes" id="UP000324705">
    <property type="component" value="Chromosome 2B"/>
</dbReference>
<reference evidence="1 2" key="1">
    <citation type="submission" date="2017-09" db="EMBL/GenBank/DDBJ databases">
        <authorList>
            <consortium name="International Durum Wheat Genome Sequencing Consortium (IDWGSC)"/>
            <person name="Milanesi L."/>
        </authorList>
    </citation>
    <scope>NUCLEOTIDE SEQUENCE [LARGE SCALE GENOMIC DNA]</scope>
    <source>
        <strain evidence="2">cv. Svevo</strain>
    </source>
</reference>
<gene>
    <name evidence="1" type="ORF">TRITD_2Bv1G245100</name>
</gene>
<accession>A0A9R1Q1B5</accession>
<dbReference type="Gramene" id="TRITD2Bv1G245100.1">
    <property type="protein sequence ID" value="TRITD2Bv1G245100.1"/>
    <property type="gene ID" value="TRITD2Bv1G245100"/>
</dbReference>
<dbReference type="AlphaFoldDB" id="A0A9R1Q1B5"/>
<evidence type="ECO:0000313" key="2">
    <source>
        <dbReference type="Proteomes" id="UP000324705"/>
    </source>
</evidence>
<name>A0A9R1Q1B5_TRITD</name>
<protein>
    <recommendedName>
        <fullName evidence="3">Rx N-terminal domain-containing protein</fullName>
    </recommendedName>
</protein>
<proteinExistence type="predicted"/>
<keyword evidence="2" id="KW-1185">Reference proteome</keyword>
<sequence length="96" mass="10443">MEMKMAVGAANWLVGKVLTKLSDELVSAYMDSSELGSNFLNAKHQLQYTQGLLSASVGRDVSDDPGLHGLLGELSNKADEAEDVLDELHYFMIQAL</sequence>
<evidence type="ECO:0000313" key="1">
    <source>
        <dbReference type="EMBL" id="VAH53535.1"/>
    </source>
</evidence>
<evidence type="ECO:0008006" key="3">
    <source>
        <dbReference type="Google" id="ProtNLM"/>
    </source>
</evidence>
<organism evidence="1 2">
    <name type="scientific">Triticum turgidum subsp. durum</name>
    <name type="common">Durum wheat</name>
    <name type="synonym">Triticum durum</name>
    <dbReference type="NCBI Taxonomy" id="4567"/>
    <lineage>
        <taxon>Eukaryota</taxon>
        <taxon>Viridiplantae</taxon>
        <taxon>Streptophyta</taxon>
        <taxon>Embryophyta</taxon>
        <taxon>Tracheophyta</taxon>
        <taxon>Spermatophyta</taxon>
        <taxon>Magnoliopsida</taxon>
        <taxon>Liliopsida</taxon>
        <taxon>Poales</taxon>
        <taxon>Poaceae</taxon>
        <taxon>BOP clade</taxon>
        <taxon>Pooideae</taxon>
        <taxon>Triticodae</taxon>
        <taxon>Triticeae</taxon>
        <taxon>Triticinae</taxon>
        <taxon>Triticum</taxon>
    </lineage>
</organism>